<dbReference type="PRINTS" id="PR00412">
    <property type="entry name" value="EPOXHYDRLASE"/>
</dbReference>
<reference evidence="2 3" key="1">
    <citation type="submission" date="2020-04" db="EMBL/GenBank/DDBJ databases">
        <title>Enterovirga sp. isolate from soil.</title>
        <authorList>
            <person name="Chea S."/>
            <person name="Kim D.-U."/>
        </authorList>
    </citation>
    <scope>NUCLEOTIDE SEQUENCE [LARGE SCALE GENOMIC DNA]</scope>
    <source>
        <strain evidence="2 3">DB1703</strain>
    </source>
</reference>
<comment type="caution">
    <text evidence="2">The sequence shown here is derived from an EMBL/GenBank/DDBJ whole genome shotgun (WGS) entry which is preliminary data.</text>
</comment>
<protein>
    <submittedName>
        <fullName evidence="2">Alpha/beta hydrolase</fullName>
    </submittedName>
</protein>
<dbReference type="SUPFAM" id="SSF53474">
    <property type="entry name" value="alpha/beta-Hydrolases"/>
    <property type="match status" value="1"/>
</dbReference>
<name>A0A849I918_9HYPH</name>
<dbReference type="GO" id="GO:0016787">
    <property type="term" value="F:hydrolase activity"/>
    <property type="evidence" value="ECO:0007669"/>
    <property type="project" value="UniProtKB-KW"/>
</dbReference>
<dbReference type="InterPro" id="IPR050266">
    <property type="entry name" value="AB_hydrolase_sf"/>
</dbReference>
<dbReference type="Gene3D" id="3.40.50.1820">
    <property type="entry name" value="alpha/beta hydrolase"/>
    <property type="match status" value="1"/>
</dbReference>
<evidence type="ECO:0000259" key="1">
    <source>
        <dbReference type="Pfam" id="PF00561"/>
    </source>
</evidence>
<dbReference type="InterPro" id="IPR000639">
    <property type="entry name" value="Epox_hydrolase-like"/>
</dbReference>
<accession>A0A849I918</accession>
<sequence>MRVGRAWTRRVPWKLVGGVAAAGAALGAASLFNRIAAERAESDNPPAGRFVDLDGLRLHYLDRGAGSPILLLHGNGATSEDMVASGLVERLARNHRVIVPDRPGYGYSDRPRGTLWSPEKQAQVMVQLLDRLGVESPVVVGHSWGALVALALALDAPERARALLLLSGYYYPTARLDVALLSGPAVPALGDLAAHTVAPILARAVLPGLLKRIFQPLPVDSRFRTRFPVAMTLRPRQLRASAEETAYMVPAAYALSRRYRELQLPIVIMAGEGDRIADLQRQSVRLHRELPTSALAIVPGAGHMVHYAATEAVARAADALAGS</sequence>
<proteinExistence type="predicted"/>
<keyword evidence="2" id="KW-0378">Hydrolase</keyword>
<gene>
    <name evidence="2" type="ORF">HJG44_09245</name>
</gene>
<dbReference type="InterPro" id="IPR029058">
    <property type="entry name" value="AB_hydrolase_fold"/>
</dbReference>
<dbReference type="PANTHER" id="PTHR43798">
    <property type="entry name" value="MONOACYLGLYCEROL LIPASE"/>
    <property type="match status" value="1"/>
</dbReference>
<organism evidence="2 3">
    <name type="scientific">Enterovirga aerilata</name>
    <dbReference type="NCBI Taxonomy" id="2730920"/>
    <lineage>
        <taxon>Bacteria</taxon>
        <taxon>Pseudomonadati</taxon>
        <taxon>Pseudomonadota</taxon>
        <taxon>Alphaproteobacteria</taxon>
        <taxon>Hyphomicrobiales</taxon>
        <taxon>Methylobacteriaceae</taxon>
        <taxon>Enterovirga</taxon>
    </lineage>
</organism>
<dbReference type="InterPro" id="IPR000073">
    <property type="entry name" value="AB_hydrolase_1"/>
</dbReference>
<evidence type="ECO:0000313" key="2">
    <source>
        <dbReference type="EMBL" id="NNM72570.1"/>
    </source>
</evidence>
<keyword evidence="3" id="KW-1185">Reference proteome</keyword>
<dbReference type="Pfam" id="PF00561">
    <property type="entry name" value="Abhydrolase_1"/>
    <property type="match status" value="1"/>
</dbReference>
<dbReference type="PRINTS" id="PR00111">
    <property type="entry name" value="ABHYDROLASE"/>
</dbReference>
<dbReference type="EMBL" id="JABEPP010000002">
    <property type="protein sequence ID" value="NNM72570.1"/>
    <property type="molecule type" value="Genomic_DNA"/>
</dbReference>
<dbReference type="Proteomes" id="UP000564885">
    <property type="component" value="Unassembled WGS sequence"/>
</dbReference>
<dbReference type="AlphaFoldDB" id="A0A849I918"/>
<feature type="domain" description="AB hydrolase-1" evidence="1">
    <location>
        <begin position="68"/>
        <end position="307"/>
    </location>
</feature>
<evidence type="ECO:0000313" key="3">
    <source>
        <dbReference type="Proteomes" id="UP000564885"/>
    </source>
</evidence>